<evidence type="ECO:0000313" key="7">
    <source>
        <dbReference type="EMBL" id="MCA5005849.1"/>
    </source>
</evidence>
<comment type="similarity">
    <text evidence="1 5">Belongs to the CoaE family.</text>
</comment>
<evidence type="ECO:0000313" key="8">
    <source>
        <dbReference type="Proteomes" id="UP001165302"/>
    </source>
</evidence>
<keyword evidence="3 5" id="KW-0067">ATP-binding</keyword>
<keyword evidence="5 7" id="KW-0808">Transferase</keyword>
<dbReference type="NCBIfam" id="TIGR00152">
    <property type="entry name" value="dephospho-CoA kinase"/>
    <property type="match status" value="1"/>
</dbReference>
<dbReference type="EC" id="2.7.1.24" evidence="5 6"/>
<comment type="catalytic activity">
    <reaction evidence="5">
        <text>3'-dephospho-CoA + ATP = ADP + CoA + H(+)</text>
        <dbReference type="Rhea" id="RHEA:18245"/>
        <dbReference type="ChEBI" id="CHEBI:15378"/>
        <dbReference type="ChEBI" id="CHEBI:30616"/>
        <dbReference type="ChEBI" id="CHEBI:57287"/>
        <dbReference type="ChEBI" id="CHEBI:57328"/>
        <dbReference type="ChEBI" id="CHEBI:456216"/>
        <dbReference type="EC" id="2.7.1.24"/>
    </reaction>
</comment>
<keyword evidence="5" id="KW-0963">Cytoplasm</keyword>
<proteinExistence type="inferred from homology"/>
<feature type="binding site" evidence="5">
    <location>
        <begin position="13"/>
        <end position="18"/>
    </location>
    <ligand>
        <name>ATP</name>
        <dbReference type="ChEBI" id="CHEBI:30616"/>
    </ligand>
</feature>
<dbReference type="SUPFAM" id="SSF52540">
    <property type="entry name" value="P-loop containing nucleoside triphosphate hydrolases"/>
    <property type="match status" value="1"/>
</dbReference>
<dbReference type="RefSeq" id="WP_225553989.1">
    <property type="nucleotide sequence ID" value="NZ_JADEYP010000022.1"/>
</dbReference>
<accession>A0ABS7ZAY4</accession>
<dbReference type="EMBL" id="JADEYP010000022">
    <property type="protein sequence ID" value="MCA5005849.1"/>
    <property type="molecule type" value="Genomic_DNA"/>
</dbReference>
<evidence type="ECO:0000256" key="6">
    <source>
        <dbReference type="NCBIfam" id="TIGR00152"/>
    </source>
</evidence>
<evidence type="ECO:0000256" key="1">
    <source>
        <dbReference type="ARBA" id="ARBA00009018"/>
    </source>
</evidence>
<evidence type="ECO:0000256" key="5">
    <source>
        <dbReference type="HAMAP-Rule" id="MF_00376"/>
    </source>
</evidence>
<dbReference type="HAMAP" id="MF_00376">
    <property type="entry name" value="Dephospho_CoA_kinase"/>
    <property type="match status" value="1"/>
</dbReference>
<keyword evidence="5 7" id="KW-0418">Kinase</keyword>
<comment type="function">
    <text evidence="5">Catalyzes the phosphorylation of the 3'-hydroxyl group of dephosphocoenzyme A to form coenzyme A.</text>
</comment>
<comment type="caution">
    <text evidence="7">The sequence shown here is derived from an EMBL/GenBank/DDBJ whole genome shotgun (WGS) entry which is preliminary data.</text>
</comment>
<dbReference type="InterPro" id="IPR001977">
    <property type="entry name" value="Depp_CoAkinase"/>
</dbReference>
<keyword evidence="4 5" id="KW-0173">Coenzyme A biosynthesis</keyword>
<reference evidence="7" key="1">
    <citation type="submission" date="2020-10" db="EMBL/GenBank/DDBJ databases">
        <authorList>
            <person name="Lu T."/>
            <person name="Wang Q."/>
            <person name="Han X."/>
        </authorList>
    </citation>
    <scope>NUCLEOTIDE SEQUENCE</scope>
    <source>
        <strain evidence="7">WQ 366</strain>
    </source>
</reference>
<name>A0ABS7ZAY4_9SPHI</name>
<protein>
    <recommendedName>
        <fullName evidence="5 6">Dephospho-CoA kinase</fullName>
        <ecNumber evidence="5 6">2.7.1.24</ecNumber>
    </recommendedName>
    <alternativeName>
        <fullName evidence="5">Dephosphocoenzyme A kinase</fullName>
    </alternativeName>
</protein>
<evidence type="ECO:0000256" key="4">
    <source>
        <dbReference type="ARBA" id="ARBA00022993"/>
    </source>
</evidence>
<dbReference type="Pfam" id="PF01121">
    <property type="entry name" value="CoaE"/>
    <property type="match status" value="1"/>
</dbReference>
<dbReference type="PANTHER" id="PTHR10695">
    <property type="entry name" value="DEPHOSPHO-COA KINASE-RELATED"/>
    <property type="match status" value="1"/>
</dbReference>
<sequence length="197" mass="22191">MKSIKVGITGGIGSGKSFVSKIFKTMNIPFYDADKEAKSLMVRSEAIVNGLKNAFGLEVYFEDGSLNRKWLSAQVFNNPTKLELLNSIVHPVVIQDAVDWGNAQTSVYSLKEAALLFESGSYKTLDYTILVVAPEELRIDRVMKRDAATREEVINRINKQMSDEEKRKFANFIIINDGITPLIPQIYTIHKQLISRC</sequence>
<evidence type="ECO:0000256" key="3">
    <source>
        <dbReference type="ARBA" id="ARBA00022840"/>
    </source>
</evidence>
<dbReference type="Proteomes" id="UP001165302">
    <property type="component" value="Unassembled WGS sequence"/>
</dbReference>
<keyword evidence="2 5" id="KW-0547">Nucleotide-binding</keyword>
<dbReference type="CDD" id="cd02022">
    <property type="entry name" value="DPCK"/>
    <property type="match status" value="1"/>
</dbReference>
<organism evidence="7 8">
    <name type="scientific">Sphingobacterium bovistauri</name>
    <dbReference type="NCBI Taxonomy" id="2781959"/>
    <lineage>
        <taxon>Bacteria</taxon>
        <taxon>Pseudomonadati</taxon>
        <taxon>Bacteroidota</taxon>
        <taxon>Sphingobacteriia</taxon>
        <taxon>Sphingobacteriales</taxon>
        <taxon>Sphingobacteriaceae</taxon>
        <taxon>Sphingobacterium</taxon>
    </lineage>
</organism>
<dbReference type="PROSITE" id="PS51219">
    <property type="entry name" value="DPCK"/>
    <property type="match status" value="1"/>
</dbReference>
<keyword evidence="8" id="KW-1185">Reference proteome</keyword>
<dbReference type="InterPro" id="IPR027417">
    <property type="entry name" value="P-loop_NTPase"/>
</dbReference>
<evidence type="ECO:0000256" key="2">
    <source>
        <dbReference type="ARBA" id="ARBA00022741"/>
    </source>
</evidence>
<dbReference type="GO" id="GO:0004140">
    <property type="term" value="F:dephospho-CoA kinase activity"/>
    <property type="evidence" value="ECO:0007669"/>
    <property type="project" value="UniProtKB-EC"/>
</dbReference>
<dbReference type="PANTHER" id="PTHR10695:SF46">
    <property type="entry name" value="BIFUNCTIONAL COENZYME A SYNTHASE-RELATED"/>
    <property type="match status" value="1"/>
</dbReference>
<comment type="pathway">
    <text evidence="5">Cofactor biosynthesis; coenzyme A biosynthesis; CoA from (R)-pantothenate: step 5/5.</text>
</comment>
<comment type="subcellular location">
    <subcellularLocation>
        <location evidence="5">Cytoplasm</location>
    </subcellularLocation>
</comment>
<dbReference type="Gene3D" id="3.40.50.300">
    <property type="entry name" value="P-loop containing nucleotide triphosphate hydrolases"/>
    <property type="match status" value="1"/>
</dbReference>
<gene>
    <name evidence="5" type="primary">coaE</name>
    <name evidence="7" type="ORF">IPZ78_11875</name>
</gene>